<organism evidence="3 4">
    <name type="scientific">Roseiflexus castenholzii (strain DSM 13941 / HLO8)</name>
    <dbReference type="NCBI Taxonomy" id="383372"/>
    <lineage>
        <taxon>Bacteria</taxon>
        <taxon>Bacillati</taxon>
        <taxon>Chloroflexota</taxon>
        <taxon>Chloroflexia</taxon>
        <taxon>Chloroflexales</taxon>
        <taxon>Roseiflexineae</taxon>
        <taxon>Roseiflexaceae</taxon>
        <taxon>Roseiflexus</taxon>
    </lineage>
</organism>
<evidence type="ECO:0000259" key="2">
    <source>
        <dbReference type="SMART" id="SM00858"/>
    </source>
</evidence>
<dbReference type="Proteomes" id="UP000000263">
    <property type="component" value="Chromosome"/>
</dbReference>
<evidence type="ECO:0000313" key="3">
    <source>
        <dbReference type="EMBL" id="ABU60184.1"/>
    </source>
</evidence>
<dbReference type="HOGENOM" id="CLU_1069126_0_0_0"/>
<gene>
    <name evidence="3" type="ordered locus">Rcas_4153</name>
</gene>
<keyword evidence="1" id="KW-0472">Membrane</keyword>
<dbReference type="Pfam" id="PF08666">
    <property type="entry name" value="SAF"/>
    <property type="match status" value="1"/>
</dbReference>
<feature type="transmembrane region" description="Helical" evidence="1">
    <location>
        <begin position="12"/>
        <end position="35"/>
    </location>
</feature>
<dbReference type="InterPro" id="IPR031571">
    <property type="entry name" value="RcpC_dom"/>
</dbReference>
<dbReference type="Pfam" id="PF16976">
    <property type="entry name" value="RcpC"/>
    <property type="match status" value="1"/>
</dbReference>
<dbReference type="NCBIfam" id="TIGR03177">
    <property type="entry name" value="pilus_cpaB"/>
    <property type="match status" value="1"/>
</dbReference>
<reference evidence="3 4" key="1">
    <citation type="submission" date="2007-08" db="EMBL/GenBank/DDBJ databases">
        <title>Complete sequence of Roseiflexus castenholzii DSM 13941.</title>
        <authorList>
            <consortium name="US DOE Joint Genome Institute"/>
            <person name="Copeland A."/>
            <person name="Lucas S."/>
            <person name="Lapidus A."/>
            <person name="Barry K."/>
            <person name="Glavina del Rio T."/>
            <person name="Dalin E."/>
            <person name="Tice H."/>
            <person name="Pitluck S."/>
            <person name="Thompson L.S."/>
            <person name="Brettin T."/>
            <person name="Bruce D."/>
            <person name="Detter J.C."/>
            <person name="Han C."/>
            <person name="Tapia R."/>
            <person name="Schmutz J."/>
            <person name="Larimer F."/>
            <person name="Land M."/>
            <person name="Hauser L."/>
            <person name="Kyrpides N."/>
            <person name="Mikhailova N."/>
            <person name="Bryant D.A."/>
            <person name="Hanada S."/>
            <person name="Tsukatani Y."/>
            <person name="Richardson P."/>
        </authorList>
    </citation>
    <scope>NUCLEOTIDE SEQUENCE [LARGE SCALE GENOMIC DNA]</scope>
    <source>
        <strain evidence="4">DSM 13941 / HLO8</strain>
    </source>
</reference>
<dbReference type="eggNOG" id="COG3745">
    <property type="taxonomic scope" value="Bacteria"/>
</dbReference>
<dbReference type="Gene3D" id="3.90.1210.10">
    <property type="entry name" value="Antifreeze-like/N-acetylneuraminic acid synthase C-terminal domain"/>
    <property type="match status" value="1"/>
</dbReference>
<accession>A7NRI8</accession>
<dbReference type="AlphaFoldDB" id="A7NRI8"/>
<dbReference type="InterPro" id="IPR017592">
    <property type="entry name" value="Pilus_assmbl_Flp-typ_CpaB"/>
</dbReference>
<evidence type="ECO:0000313" key="4">
    <source>
        <dbReference type="Proteomes" id="UP000000263"/>
    </source>
</evidence>
<feature type="domain" description="SAF" evidence="2">
    <location>
        <begin position="61"/>
        <end position="123"/>
    </location>
</feature>
<dbReference type="KEGG" id="rca:Rcas_4153"/>
<protein>
    <submittedName>
        <fullName evidence="3">SAF domain protein</fullName>
    </submittedName>
</protein>
<name>A7NRI8_ROSCS</name>
<keyword evidence="1" id="KW-1133">Transmembrane helix</keyword>
<dbReference type="STRING" id="383372.Rcas_4153"/>
<dbReference type="EMBL" id="CP000804">
    <property type="protein sequence ID" value="ABU60184.1"/>
    <property type="molecule type" value="Genomic_DNA"/>
</dbReference>
<keyword evidence="1" id="KW-0812">Transmembrane</keyword>
<keyword evidence="4" id="KW-1185">Reference proteome</keyword>
<sequence length="267" mass="28897">MESRRLAVTRRSGWILLTLGAILAIGAGALVYLVLQQQSVAAAEQARREVLAQQAPQVPVIKLPVAARPLAPGNTIGPDDILLKDYPVNLVPVNALTDTTQIENRILARTVGQGDPFQKSMFVGERGESISQEIPPGYVLFAFPIVDLLGQSNLIADGDRIDLYLTLNTPLNAAATPAPDQPTTPTTALTLQNVQVLKVLRSEPREGATKTPATALLCAMRPEDAIILKHIKDTGGTIDFALRSPLDTEPFTTEPLDLPELIQRYMR</sequence>
<dbReference type="InterPro" id="IPR013974">
    <property type="entry name" value="SAF"/>
</dbReference>
<dbReference type="SMART" id="SM00858">
    <property type="entry name" value="SAF"/>
    <property type="match status" value="1"/>
</dbReference>
<evidence type="ECO:0000256" key="1">
    <source>
        <dbReference type="SAM" id="Phobius"/>
    </source>
</evidence>
<dbReference type="CDD" id="cd11614">
    <property type="entry name" value="SAF_CpaB_FlgA_like"/>
    <property type="match status" value="1"/>
</dbReference>
<proteinExistence type="predicted"/>